<gene>
    <name evidence="1" type="ORF">GLW30_15695</name>
</gene>
<evidence type="ECO:0000313" key="1">
    <source>
        <dbReference type="EMBL" id="MYL69165.1"/>
    </source>
</evidence>
<accession>A0A6B1J0C3</accession>
<reference evidence="1 2" key="1">
    <citation type="submission" date="2019-11" db="EMBL/GenBank/DDBJ databases">
        <title>Genome sequences of 17 halophilic strains isolated from different environments.</title>
        <authorList>
            <person name="Furrow R.E."/>
        </authorList>
    </citation>
    <scope>NUCLEOTIDE SEQUENCE [LARGE SCALE GENOMIC DNA]</scope>
    <source>
        <strain evidence="1 2">22502_06_Cabo</strain>
    </source>
</reference>
<evidence type="ECO:0000313" key="2">
    <source>
        <dbReference type="Proteomes" id="UP000452321"/>
    </source>
</evidence>
<name>A0A6B1J0C3_9EURY</name>
<comment type="caution">
    <text evidence="1">The sequence shown here is derived from an EMBL/GenBank/DDBJ whole genome shotgun (WGS) entry which is preliminary data.</text>
</comment>
<protein>
    <submittedName>
        <fullName evidence="1">Uncharacterized protein</fullName>
    </submittedName>
</protein>
<dbReference type="Proteomes" id="UP000452321">
    <property type="component" value="Unassembled WGS sequence"/>
</dbReference>
<dbReference type="EMBL" id="WMFC01000038">
    <property type="protein sequence ID" value="MYL69165.1"/>
    <property type="molecule type" value="Genomic_DNA"/>
</dbReference>
<dbReference type="AlphaFoldDB" id="A0A6B1J0C3"/>
<organism evidence="1 2">
    <name type="scientific">Halorubrum distributum</name>
    <dbReference type="NCBI Taxonomy" id="29283"/>
    <lineage>
        <taxon>Archaea</taxon>
        <taxon>Methanobacteriati</taxon>
        <taxon>Methanobacteriota</taxon>
        <taxon>Stenosarchaea group</taxon>
        <taxon>Halobacteria</taxon>
        <taxon>Halobacteriales</taxon>
        <taxon>Haloferacaceae</taxon>
        <taxon>Halorubrum</taxon>
        <taxon>Halorubrum distributum group</taxon>
    </lineage>
</organism>
<proteinExistence type="predicted"/>
<sequence>MLATLLGCTVVTSHHASAAENHPSTKQDTKLVATYKTSQVDAKTMKQFKSIAKEDPNFHIKKQQGKVVVEELFPNPKKQKSNYTANRSTNNHTRVLNFSDFIGNMDGNNTHNTSNNISTYSKHKGKVYKGPTKDGQHVKKGMHVHCNRFNGTKSDHRYWSKKHPRAYVDFYKSDCWFHASKYHCYSMNNPKGMVKCDGLNQLYHKGVKDCSSWKGKPKHKNWPKTAWYRN</sequence>